<evidence type="ECO:0000259" key="8">
    <source>
        <dbReference type="Pfam" id="PF17681"/>
    </source>
</evidence>
<dbReference type="GO" id="GO:0043015">
    <property type="term" value="F:gamma-tubulin binding"/>
    <property type="evidence" value="ECO:0007669"/>
    <property type="project" value="InterPro"/>
</dbReference>
<dbReference type="GO" id="GO:0051225">
    <property type="term" value="P:spindle assembly"/>
    <property type="evidence" value="ECO:0007669"/>
    <property type="project" value="TreeGrafter"/>
</dbReference>
<feature type="compositionally biased region" description="Basic and acidic residues" evidence="6">
    <location>
        <begin position="30"/>
        <end position="46"/>
    </location>
</feature>
<dbReference type="GO" id="GO:0000278">
    <property type="term" value="P:mitotic cell cycle"/>
    <property type="evidence" value="ECO:0007669"/>
    <property type="project" value="TreeGrafter"/>
</dbReference>
<evidence type="ECO:0000256" key="5">
    <source>
        <dbReference type="RuleBase" id="RU363050"/>
    </source>
</evidence>
<evidence type="ECO:0000313" key="9">
    <source>
        <dbReference type="EMBL" id="OAQ63239.1"/>
    </source>
</evidence>
<keyword evidence="10" id="KW-1185">Reference proteome</keyword>
<gene>
    <name evidence="9" type="ORF">VFPPC_09111</name>
</gene>
<dbReference type="InterPro" id="IPR040457">
    <property type="entry name" value="GCP_C"/>
</dbReference>
<dbReference type="EMBL" id="LSBJ02000006">
    <property type="protein sequence ID" value="OAQ63239.1"/>
    <property type="molecule type" value="Genomic_DNA"/>
</dbReference>
<dbReference type="GO" id="GO:0051321">
    <property type="term" value="P:meiotic cell cycle"/>
    <property type="evidence" value="ECO:0007669"/>
    <property type="project" value="TreeGrafter"/>
</dbReference>
<dbReference type="Gene3D" id="1.20.120.1900">
    <property type="entry name" value="Gamma-tubulin complex, C-terminal domain"/>
    <property type="match status" value="1"/>
</dbReference>
<dbReference type="RefSeq" id="XP_018140819.1">
    <property type="nucleotide sequence ID" value="XM_018287705.1"/>
</dbReference>
<feature type="domain" description="Gamma tubulin complex component protein N-terminal" evidence="8">
    <location>
        <begin position="187"/>
        <end position="524"/>
    </location>
</feature>
<dbReference type="GO" id="GO:0051011">
    <property type="term" value="F:microtubule minus-end binding"/>
    <property type="evidence" value="ECO:0007669"/>
    <property type="project" value="TreeGrafter"/>
</dbReference>
<dbReference type="GO" id="GO:0000930">
    <property type="term" value="C:gamma-tubulin complex"/>
    <property type="evidence" value="ECO:0007669"/>
    <property type="project" value="TreeGrafter"/>
</dbReference>
<feature type="compositionally biased region" description="Low complexity" evidence="6">
    <location>
        <begin position="841"/>
        <end position="852"/>
    </location>
</feature>
<dbReference type="GO" id="GO:0007020">
    <property type="term" value="P:microtubule nucleation"/>
    <property type="evidence" value="ECO:0007669"/>
    <property type="project" value="InterPro"/>
</dbReference>
<proteinExistence type="inferred from homology"/>
<evidence type="ECO:0000256" key="2">
    <source>
        <dbReference type="ARBA" id="ARBA00022490"/>
    </source>
</evidence>
<keyword evidence="3 5" id="KW-0493">Microtubule</keyword>
<sequence length="920" mass="104703">MASGAARATSRANSYADERIRNSIPNGSFRSERPDLRTSEAAHSDAQHPGMAHKRSASGNPRPVNRSMSTEERRYEERRVTERTFEAHLERTLKRNPSPEKQHRRSATGERREGEVRRQKSVEFRPKDSASDASQAPWNPEVTLLPHTSAPLASRISIPPIASTVPQAPQPKPWNELTLEVQEATIVEDLLFVFMGYEGQYIRFAKGYNPTEERDRLTGPNFKILPGLDPSLADLTRSMLNMATYYSALEAFVDVQSRVEFGAVNHALCASIRKFLQDYLIMVAQLETQFLTSDSFTVHVLNVQTISTCQMMHQLYLLAHELLKKNGILDDESEDEDDDDEIENPDEIIARLREGGELIPGNMASKKICKGGVVLGLVTRRLEKMSGDPAARALLTSLLRDASRPYMVMLNEWLHHGSINDPHSEFVIKEQKSINRERLEEDYTDEYWDRRYTIRDKDVPPQLEGVKDKVLLAGKYLNVVRECGGADASKVVTDVPTTFDDPRFLENVNNAYAHANKSLMQLLLTTHALPARLQSLKHYFFLDPSDYFSYFLELGSSELRKPVKSVNTSKLQSLLDLVLRQPGSIVSLDPFKEDVKVEMNEVTLIKQLQRVVEIKGIEQGEVLQPVSNQPIENDKNASGFTSLQIDYSVPFPVSLVISRRTVWRYQSLFRYLLSLRFLESQLSTTWQTQTRGISWAHKGQNRALEIWKRRAWTLRARMLVFVQQLLYFCTAEVIEPNWTKFMSRLSNKDGDPTKPSGPTRTVDELMKDHVDFLDTCLKECMLTNSKLLRIHSKLMQTCTIFAAYTNYLTRELEKSDPDLTGTTKPKTMTADQWRRFQATKASSRSQSDSSAQNDPEALVKNLSDIIKKWESNFSRHLQIFLDVLNHYAATETVVLLSLCARLSNANQGTEFAGRGQEEDV</sequence>
<comment type="similarity">
    <text evidence="1 5">Belongs to the TUBGCP family.</text>
</comment>
<comment type="caution">
    <text evidence="9">The sequence shown here is derived from an EMBL/GenBank/DDBJ whole genome shotgun (WGS) entry which is preliminary data.</text>
</comment>
<dbReference type="KEGG" id="pchm:VFPPC_09111"/>
<feature type="compositionally biased region" description="Basic and acidic residues" evidence="6">
    <location>
        <begin position="69"/>
        <end position="130"/>
    </location>
</feature>
<reference evidence="9 10" key="1">
    <citation type="journal article" date="2016" name="PLoS Pathog.">
        <title>Biosynthesis of antibiotic leucinostatins in bio-control fungus Purpureocillium lilacinum and their inhibition on phytophthora revealed by genome mining.</title>
        <authorList>
            <person name="Wang G."/>
            <person name="Liu Z."/>
            <person name="Lin R."/>
            <person name="Li E."/>
            <person name="Mao Z."/>
            <person name="Ling J."/>
            <person name="Yang Y."/>
            <person name="Yin W.B."/>
            <person name="Xie B."/>
        </authorList>
    </citation>
    <scope>NUCLEOTIDE SEQUENCE [LARGE SCALE GENOMIC DNA]</scope>
    <source>
        <strain evidence="9">170</strain>
    </source>
</reference>
<dbReference type="GO" id="GO:0044732">
    <property type="term" value="C:mitotic spindle pole body"/>
    <property type="evidence" value="ECO:0007669"/>
    <property type="project" value="TreeGrafter"/>
</dbReference>
<evidence type="ECO:0000313" key="10">
    <source>
        <dbReference type="Proteomes" id="UP000078397"/>
    </source>
</evidence>
<accession>A0A179FDQ0</accession>
<dbReference type="GO" id="GO:0031122">
    <property type="term" value="P:cytoplasmic microtubule organization"/>
    <property type="evidence" value="ECO:0007669"/>
    <property type="project" value="TreeGrafter"/>
</dbReference>
<dbReference type="InterPro" id="IPR042241">
    <property type="entry name" value="GCP_C_sf"/>
</dbReference>
<keyword evidence="4 5" id="KW-0206">Cytoskeleton</keyword>
<dbReference type="GO" id="GO:0000922">
    <property type="term" value="C:spindle pole"/>
    <property type="evidence" value="ECO:0007669"/>
    <property type="project" value="InterPro"/>
</dbReference>
<comment type="subcellular location">
    <subcellularLocation>
        <location evidence="5">Cytoplasm</location>
        <location evidence="5">Cytoskeleton</location>
        <location evidence="5">Microtubule organizing center</location>
    </subcellularLocation>
</comment>
<dbReference type="Pfam" id="PF17681">
    <property type="entry name" value="GCP_N_terminal"/>
    <property type="match status" value="1"/>
</dbReference>
<dbReference type="STRING" id="1380566.A0A179FDQ0"/>
<evidence type="ECO:0000256" key="4">
    <source>
        <dbReference type="ARBA" id="ARBA00023212"/>
    </source>
</evidence>
<dbReference type="OrthoDB" id="2192946at2759"/>
<feature type="region of interest" description="Disordered" evidence="6">
    <location>
        <begin position="815"/>
        <end position="855"/>
    </location>
</feature>
<dbReference type="Proteomes" id="UP000078397">
    <property type="component" value="Unassembled WGS sequence"/>
</dbReference>
<feature type="region of interest" description="Disordered" evidence="6">
    <location>
        <begin position="1"/>
        <end position="143"/>
    </location>
</feature>
<evidence type="ECO:0000256" key="1">
    <source>
        <dbReference type="ARBA" id="ARBA00010337"/>
    </source>
</evidence>
<dbReference type="GeneID" id="28851699"/>
<evidence type="ECO:0000256" key="3">
    <source>
        <dbReference type="ARBA" id="ARBA00022701"/>
    </source>
</evidence>
<dbReference type="InterPro" id="IPR007259">
    <property type="entry name" value="GCP"/>
</dbReference>
<feature type="domain" description="Gamma tubulin complex component C-terminal" evidence="7">
    <location>
        <begin position="529"/>
        <end position="903"/>
    </location>
</feature>
<evidence type="ECO:0000259" key="7">
    <source>
        <dbReference type="Pfam" id="PF04130"/>
    </source>
</evidence>
<name>A0A179FDQ0_METCM</name>
<dbReference type="AlphaFoldDB" id="A0A179FDQ0"/>
<dbReference type="PANTHER" id="PTHR19302">
    <property type="entry name" value="GAMMA TUBULIN COMPLEX PROTEIN"/>
    <property type="match status" value="1"/>
</dbReference>
<evidence type="ECO:0000256" key="6">
    <source>
        <dbReference type="SAM" id="MobiDB-lite"/>
    </source>
</evidence>
<keyword evidence="2 5" id="KW-0963">Cytoplasm</keyword>
<dbReference type="GO" id="GO:0005874">
    <property type="term" value="C:microtubule"/>
    <property type="evidence" value="ECO:0007669"/>
    <property type="project" value="UniProtKB-KW"/>
</dbReference>
<dbReference type="Pfam" id="PF04130">
    <property type="entry name" value="GCP_C_terminal"/>
    <property type="match status" value="1"/>
</dbReference>
<dbReference type="PANTHER" id="PTHR19302:SF13">
    <property type="entry name" value="GAMMA-TUBULIN COMPLEX COMPONENT 2"/>
    <property type="match status" value="1"/>
</dbReference>
<dbReference type="InterPro" id="IPR041470">
    <property type="entry name" value="GCP_N"/>
</dbReference>
<protein>
    <recommendedName>
        <fullName evidence="5">Spindle pole body component</fullName>
    </recommendedName>
</protein>
<organism evidence="9 10">
    <name type="scientific">Pochonia chlamydosporia 170</name>
    <dbReference type="NCBI Taxonomy" id="1380566"/>
    <lineage>
        <taxon>Eukaryota</taxon>
        <taxon>Fungi</taxon>
        <taxon>Dikarya</taxon>
        <taxon>Ascomycota</taxon>
        <taxon>Pezizomycotina</taxon>
        <taxon>Sordariomycetes</taxon>
        <taxon>Hypocreomycetidae</taxon>
        <taxon>Hypocreales</taxon>
        <taxon>Clavicipitaceae</taxon>
        <taxon>Pochonia</taxon>
    </lineage>
</organism>
<feature type="compositionally biased region" description="Polar residues" evidence="6">
    <location>
        <begin position="820"/>
        <end position="830"/>
    </location>
</feature>